<reference evidence="2 3" key="1">
    <citation type="submission" date="2019-11" db="EMBL/GenBank/DDBJ databases">
        <title>Pseudodesulfovibrio alkaliphilus, sp. nov., an alkaliphilic sulfate-reducing bacteria from mud volcano of Taman peninsula, Russia.</title>
        <authorList>
            <person name="Frolova A."/>
            <person name="Merkel A.Y."/>
            <person name="Slobodkin A.I."/>
        </authorList>
    </citation>
    <scope>NUCLEOTIDE SEQUENCE [LARGE SCALE GENOMIC DNA]</scope>
    <source>
        <strain evidence="2 3">F-1</strain>
    </source>
</reference>
<feature type="transmembrane region" description="Helical" evidence="1">
    <location>
        <begin position="6"/>
        <end position="26"/>
    </location>
</feature>
<accession>A0A7K1KRN5</accession>
<dbReference type="RefSeq" id="WP_155935615.1">
    <property type="nucleotide sequence ID" value="NZ_WODC01000012.1"/>
</dbReference>
<protein>
    <submittedName>
        <fullName evidence="2">Uncharacterized protein</fullName>
    </submittedName>
</protein>
<keyword evidence="1" id="KW-0472">Membrane</keyword>
<evidence type="ECO:0000313" key="2">
    <source>
        <dbReference type="EMBL" id="MUM78766.1"/>
    </source>
</evidence>
<evidence type="ECO:0000256" key="1">
    <source>
        <dbReference type="SAM" id="Phobius"/>
    </source>
</evidence>
<keyword evidence="3" id="KW-1185">Reference proteome</keyword>
<keyword evidence="1" id="KW-1133">Transmembrane helix</keyword>
<feature type="transmembrane region" description="Helical" evidence="1">
    <location>
        <begin position="38"/>
        <end position="55"/>
    </location>
</feature>
<evidence type="ECO:0000313" key="3">
    <source>
        <dbReference type="Proteomes" id="UP000461162"/>
    </source>
</evidence>
<sequence length="93" mass="10427">MLTVYFNFVAFAFVALSFALSLLLHLKKTERMKKATNLTFMLVFSTTMLCLVYTLTDLSNLDTLGKLLSFILLSNAYAGTLKTTELIFSGIKK</sequence>
<dbReference type="Proteomes" id="UP000461162">
    <property type="component" value="Unassembled WGS sequence"/>
</dbReference>
<organism evidence="2 3">
    <name type="scientific">Pseudodesulfovibrio alkaliphilus</name>
    <dbReference type="NCBI Taxonomy" id="2661613"/>
    <lineage>
        <taxon>Bacteria</taxon>
        <taxon>Pseudomonadati</taxon>
        <taxon>Thermodesulfobacteriota</taxon>
        <taxon>Desulfovibrionia</taxon>
        <taxon>Desulfovibrionales</taxon>
        <taxon>Desulfovibrionaceae</taxon>
    </lineage>
</organism>
<dbReference type="AlphaFoldDB" id="A0A7K1KRN5"/>
<proteinExistence type="predicted"/>
<feature type="transmembrane region" description="Helical" evidence="1">
    <location>
        <begin position="67"/>
        <end position="88"/>
    </location>
</feature>
<name>A0A7K1KRN5_9BACT</name>
<keyword evidence="1" id="KW-0812">Transmembrane</keyword>
<comment type="caution">
    <text evidence="2">The sequence shown here is derived from an EMBL/GenBank/DDBJ whole genome shotgun (WGS) entry which is preliminary data.</text>
</comment>
<dbReference type="EMBL" id="WODC01000012">
    <property type="protein sequence ID" value="MUM78766.1"/>
    <property type="molecule type" value="Genomic_DNA"/>
</dbReference>
<gene>
    <name evidence="2" type="ORF">GKC30_14095</name>
</gene>